<organism evidence="2 3">
    <name type="scientific">Favolaschia claudopus</name>
    <dbReference type="NCBI Taxonomy" id="2862362"/>
    <lineage>
        <taxon>Eukaryota</taxon>
        <taxon>Fungi</taxon>
        <taxon>Dikarya</taxon>
        <taxon>Basidiomycota</taxon>
        <taxon>Agaricomycotina</taxon>
        <taxon>Agaricomycetes</taxon>
        <taxon>Agaricomycetidae</taxon>
        <taxon>Agaricales</taxon>
        <taxon>Marasmiineae</taxon>
        <taxon>Mycenaceae</taxon>
        <taxon>Favolaschia</taxon>
    </lineage>
</organism>
<evidence type="ECO:0000256" key="1">
    <source>
        <dbReference type="SAM" id="SignalP"/>
    </source>
</evidence>
<feature type="signal peptide" evidence="1">
    <location>
        <begin position="1"/>
        <end position="24"/>
    </location>
</feature>
<keyword evidence="3" id="KW-1185">Reference proteome</keyword>
<evidence type="ECO:0000313" key="2">
    <source>
        <dbReference type="EMBL" id="KAK7052000.1"/>
    </source>
</evidence>
<evidence type="ECO:0000313" key="3">
    <source>
        <dbReference type="Proteomes" id="UP001362999"/>
    </source>
</evidence>
<name>A0AAW0DGN2_9AGAR</name>
<proteinExistence type="predicted"/>
<comment type="caution">
    <text evidence="2">The sequence shown here is derived from an EMBL/GenBank/DDBJ whole genome shotgun (WGS) entry which is preliminary data.</text>
</comment>
<gene>
    <name evidence="2" type="ORF">R3P38DRAFT_2858032</name>
</gene>
<dbReference type="InterPro" id="IPR023296">
    <property type="entry name" value="Glyco_hydro_beta-prop_sf"/>
</dbReference>
<sequence>MFKSFSKFSFFAAALTLLPTCINAYPNPTTLVASPNGGSPTLCKKGSTYFRFSESSLEALEFRCTPLRMLGVVFPDGAPWTAPYTGGDTLKLWAPDCRVVDGAIRVRSSTLRIFFCSAIFYAYSTTGASGSWTNGGLVVKTTTSDNYNVSFSNVRLNPTTYTPLSTTYDSLAARAQPQENADSEEAPDIFSFRACGAYNGGYVGLLRRVMVIGGGVILPPHDSVLGPGGQDIFLDSDGTVYMVYHYKTGSSGNLAFHIGLNKLDMSSGWPVVV</sequence>
<dbReference type="SUPFAM" id="SSF75005">
    <property type="entry name" value="Arabinanase/levansucrase/invertase"/>
    <property type="match status" value="1"/>
</dbReference>
<protein>
    <submittedName>
        <fullName evidence="2">Uncharacterized protein</fullName>
    </submittedName>
</protein>
<dbReference type="EMBL" id="JAWWNJ010000007">
    <property type="protein sequence ID" value="KAK7052000.1"/>
    <property type="molecule type" value="Genomic_DNA"/>
</dbReference>
<dbReference type="Gene3D" id="2.115.10.20">
    <property type="entry name" value="Glycosyl hydrolase domain, family 43"/>
    <property type="match status" value="2"/>
</dbReference>
<dbReference type="Proteomes" id="UP001362999">
    <property type="component" value="Unassembled WGS sequence"/>
</dbReference>
<accession>A0AAW0DGN2</accession>
<reference evidence="2 3" key="1">
    <citation type="journal article" date="2024" name="J Genomics">
        <title>Draft genome sequencing and assembly of Favolaschia claudopus CIRM-BRFM 2984 isolated from oak limbs.</title>
        <authorList>
            <person name="Navarro D."/>
            <person name="Drula E."/>
            <person name="Chaduli D."/>
            <person name="Cazenave R."/>
            <person name="Ahrendt S."/>
            <person name="Wang J."/>
            <person name="Lipzen A."/>
            <person name="Daum C."/>
            <person name="Barry K."/>
            <person name="Grigoriev I.V."/>
            <person name="Favel A."/>
            <person name="Rosso M.N."/>
            <person name="Martin F."/>
        </authorList>
    </citation>
    <scope>NUCLEOTIDE SEQUENCE [LARGE SCALE GENOMIC DNA]</scope>
    <source>
        <strain evidence="2 3">CIRM-BRFM 2984</strain>
    </source>
</reference>
<keyword evidence="1" id="KW-0732">Signal</keyword>
<dbReference type="AlphaFoldDB" id="A0AAW0DGN2"/>
<feature type="chain" id="PRO_5043709997" evidence="1">
    <location>
        <begin position="25"/>
        <end position="273"/>
    </location>
</feature>